<organism evidence="3 4">
    <name type="scientific">Microthlaspi erraticum</name>
    <dbReference type="NCBI Taxonomy" id="1685480"/>
    <lineage>
        <taxon>Eukaryota</taxon>
        <taxon>Viridiplantae</taxon>
        <taxon>Streptophyta</taxon>
        <taxon>Embryophyta</taxon>
        <taxon>Tracheophyta</taxon>
        <taxon>Spermatophyta</taxon>
        <taxon>Magnoliopsida</taxon>
        <taxon>eudicotyledons</taxon>
        <taxon>Gunneridae</taxon>
        <taxon>Pentapetalae</taxon>
        <taxon>rosids</taxon>
        <taxon>malvids</taxon>
        <taxon>Brassicales</taxon>
        <taxon>Brassicaceae</taxon>
        <taxon>Coluteocarpeae</taxon>
        <taxon>Microthlaspi</taxon>
    </lineage>
</organism>
<name>A0A6D2II14_9BRAS</name>
<gene>
    <name evidence="3" type="ORF">MERR_LOCUS14935</name>
</gene>
<dbReference type="EMBL" id="CACVBM020001060">
    <property type="protein sequence ID" value="CAA7027700.1"/>
    <property type="molecule type" value="Genomic_DNA"/>
</dbReference>
<dbReference type="PANTHER" id="PTHR31900">
    <property type="entry name" value="F-BOX/RNI SUPERFAMILY PROTEIN-RELATED"/>
    <property type="match status" value="1"/>
</dbReference>
<dbReference type="InterPro" id="IPR050232">
    <property type="entry name" value="FBL13/AtMIF1-like"/>
</dbReference>
<dbReference type="InterPro" id="IPR053781">
    <property type="entry name" value="F-box_AtFBL13-like"/>
</dbReference>
<dbReference type="Pfam" id="PF00646">
    <property type="entry name" value="F-box"/>
    <property type="match status" value="1"/>
</dbReference>
<dbReference type="Pfam" id="PF24758">
    <property type="entry name" value="LRR_At5g56370"/>
    <property type="match status" value="1"/>
</dbReference>
<dbReference type="AlphaFoldDB" id="A0A6D2II14"/>
<sequence length="433" mass="49493">MSSSMFYTDLVSERKANDEQERSSRVLSYKPGKDRISSLPDHLLCQILSLLPTKKAVGTSVLSKRWQSLWLSVPLVDLNISDLFIHHEKDMVSFVHGFLDHVSKESSWLLKLKLSVSVNNEIDQSCVTSWIDCAVLHKVQHLDINRHRFYPFVPDLLIPLSLYTCETLVCLKLTAVSFPGFEHVSLPRLKIMHLEYNRYSSDALLERLVSSCPLLEDLKVARYVETDSYTVTVLRVRSQSLKSLALVLSGHDPWCEDDWEVVMDAPRLDYLRLKDEQSGSFLISNLRSSVKVDIDVSGIVSSNSDVMRKFFTVLSNVRDMTLSRATSVELGEFKKKEQLLLSLSSVPTCLRSSLEYVEIKTAIRGADAEMKLVKYLLENSAVLKKFWLRLSCRSLQEESVTFIQLMRFRRCSASCEVVVELEGAYPTMIQTFW</sequence>
<dbReference type="Gene3D" id="3.80.10.10">
    <property type="entry name" value="Ribonuclease Inhibitor"/>
    <property type="match status" value="1"/>
</dbReference>
<dbReference type="PROSITE" id="PS50181">
    <property type="entry name" value="FBOX"/>
    <property type="match status" value="1"/>
</dbReference>
<dbReference type="SMART" id="SM00579">
    <property type="entry name" value="FBD"/>
    <property type="match status" value="1"/>
</dbReference>
<accession>A0A6D2II14</accession>
<proteinExistence type="predicted"/>
<dbReference type="Pfam" id="PF08387">
    <property type="entry name" value="FBD"/>
    <property type="match status" value="1"/>
</dbReference>
<dbReference type="Proteomes" id="UP000467841">
    <property type="component" value="Unassembled WGS sequence"/>
</dbReference>
<dbReference type="SUPFAM" id="SSF52047">
    <property type="entry name" value="RNI-like"/>
    <property type="match status" value="1"/>
</dbReference>
<dbReference type="InterPro" id="IPR055411">
    <property type="entry name" value="LRR_FXL15/At3g58940/PEG3-like"/>
</dbReference>
<dbReference type="InterPro" id="IPR032675">
    <property type="entry name" value="LRR_dom_sf"/>
</dbReference>
<dbReference type="CDD" id="cd22160">
    <property type="entry name" value="F-box_AtFBL13-like"/>
    <property type="match status" value="1"/>
</dbReference>
<evidence type="ECO:0000259" key="2">
    <source>
        <dbReference type="PROSITE" id="PS50181"/>
    </source>
</evidence>
<feature type="domain" description="F-box" evidence="2">
    <location>
        <begin position="33"/>
        <end position="83"/>
    </location>
</feature>
<evidence type="ECO:0000313" key="3">
    <source>
        <dbReference type="EMBL" id="CAA7027700.1"/>
    </source>
</evidence>
<evidence type="ECO:0000256" key="1">
    <source>
        <dbReference type="SAM" id="MobiDB-lite"/>
    </source>
</evidence>
<protein>
    <recommendedName>
        <fullName evidence="2">F-box domain-containing protein</fullName>
    </recommendedName>
</protein>
<evidence type="ECO:0000313" key="4">
    <source>
        <dbReference type="Proteomes" id="UP000467841"/>
    </source>
</evidence>
<dbReference type="InterPro" id="IPR006566">
    <property type="entry name" value="FBD"/>
</dbReference>
<feature type="region of interest" description="Disordered" evidence="1">
    <location>
        <begin position="1"/>
        <end position="26"/>
    </location>
</feature>
<dbReference type="InterPro" id="IPR036047">
    <property type="entry name" value="F-box-like_dom_sf"/>
</dbReference>
<dbReference type="Gene3D" id="1.20.1280.50">
    <property type="match status" value="1"/>
</dbReference>
<keyword evidence="4" id="KW-1185">Reference proteome</keyword>
<feature type="compositionally biased region" description="Basic and acidic residues" evidence="1">
    <location>
        <begin position="11"/>
        <end position="24"/>
    </location>
</feature>
<comment type="caution">
    <text evidence="3">The sequence shown here is derived from an EMBL/GenBank/DDBJ whole genome shotgun (WGS) entry which is preliminary data.</text>
</comment>
<dbReference type="InterPro" id="IPR001810">
    <property type="entry name" value="F-box_dom"/>
</dbReference>
<dbReference type="OrthoDB" id="1063078at2759"/>
<dbReference type="PANTHER" id="PTHR31900:SF25">
    <property type="entry name" value="FBD DOMAIN-CONTAINING PROTEIN"/>
    <property type="match status" value="1"/>
</dbReference>
<reference evidence="3" key="1">
    <citation type="submission" date="2020-01" db="EMBL/GenBank/DDBJ databases">
        <authorList>
            <person name="Mishra B."/>
        </authorList>
    </citation>
    <scope>NUCLEOTIDE SEQUENCE [LARGE SCALE GENOMIC DNA]</scope>
</reference>
<dbReference type="SUPFAM" id="SSF81383">
    <property type="entry name" value="F-box domain"/>
    <property type="match status" value="1"/>
</dbReference>